<reference evidence="2 3" key="1">
    <citation type="submission" date="2021-03" db="EMBL/GenBank/DDBJ databases">
        <title>Sequencing the genomes of 1000 actinobacteria strains.</title>
        <authorList>
            <person name="Klenk H.-P."/>
        </authorList>
    </citation>
    <scope>NUCLEOTIDE SEQUENCE [LARGE SCALE GENOMIC DNA]</scope>
    <source>
        <strain evidence="2 3">DSM 40843</strain>
    </source>
</reference>
<evidence type="ECO:0000313" key="2">
    <source>
        <dbReference type="EMBL" id="MBP2363577.1"/>
    </source>
</evidence>
<name>A0ABS4VI14_9ACTN</name>
<sequence>MVPSLWSSQHLLGVPPAFAAAVPGPDRLRPTNSRIPQLRRCYQASS</sequence>
<comment type="caution">
    <text evidence="2">The sequence shown here is derived from an EMBL/GenBank/DDBJ whole genome shotgun (WGS) entry which is preliminary data.</text>
</comment>
<protein>
    <submittedName>
        <fullName evidence="2">Uncharacterized protein</fullName>
    </submittedName>
</protein>
<dbReference type="EMBL" id="JAGINS010000002">
    <property type="protein sequence ID" value="MBP2363577.1"/>
    <property type="molecule type" value="Genomic_DNA"/>
</dbReference>
<feature type="region of interest" description="Disordered" evidence="1">
    <location>
        <begin position="22"/>
        <end position="46"/>
    </location>
</feature>
<accession>A0ABS4VI14</accession>
<dbReference type="Proteomes" id="UP001519311">
    <property type="component" value="Unassembled WGS sequence"/>
</dbReference>
<gene>
    <name evidence="2" type="ORF">JOF59_006069</name>
</gene>
<keyword evidence="3" id="KW-1185">Reference proteome</keyword>
<organism evidence="2 3">
    <name type="scientific">Streptomyces clavifer</name>
    <dbReference type="NCBI Taxonomy" id="68188"/>
    <lineage>
        <taxon>Bacteria</taxon>
        <taxon>Bacillati</taxon>
        <taxon>Actinomycetota</taxon>
        <taxon>Actinomycetes</taxon>
        <taxon>Kitasatosporales</taxon>
        <taxon>Streptomycetaceae</taxon>
        <taxon>Streptomyces</taxon>
    </lineage>
</organism>
<proteinExistence type="predicted"/>
<evidence type="ECO:0000256" key="1">
    <source>
        <dbReference type="SAM" id="MobiDB-lite"/>
    </source>
</evidence>
<evidence type="ECO:0000313" key="3">
    <source>
        <dbReference type="Proteomes" id="UP001519311"/>
    </source>
</evidence>